<reference evidence="1" key="1">
    <citation type="journal article" date="2014" name="Front. Microbiol.">
        <title>High frequency of phylogenetically diverse reductive dehalogenase-homologous genes in deep subseafloor sedimentary metagenomes.</title>
        <authorList>
            <person name="Kawai M."/>
            <person name="Futagami T."/>
            <person name="Toyoda A."/>
            <person name="Takaki Y."/>
            <person name="Nishi S."/>
            <person name="Hori S."/>
            <person name="Arai W."/>
            <person name="Tsubouchi T."/>
            <person name="Morono Y."/>
            <person name="Uchiyama I."/>
            <person name="Ito T."/>
            <person name="Fujiyama A."/>
            <person name="Inagaki F."/>
            <person name="Takami H."/>
        </authorList>
    </citation>
    <scope>NUCLEOTIDE SEQUENCE</scope>
    <source>
        <strain evidence="1">Expedition CK06-06</strain>
    </source>
</reference>
<dbReference type="EMBL" id="BARU01042620">
    <property type="protein sequence ID" value="GAH86860.1"/>
    <property type="molecule type" value="Genomic_DNA"/>
</dbReference>
<dbReference type="AlphaFoldDB" id="X1JZK1"/>
<organism evidence="1">
    <name type="scientific">marine sediment metagenome</name>
    <dbReference type="NCBI Taxonomy" id="412755"/>
    <lineage>
        <taxon>unclassified sequences</taxon>
        <taxon>metagenomes</taxon>
        <taxon>ecological metagenomes</taxon>
    </lineage>
</organism>
<gene>
    <name evidence="1" type="ORF">S03H2_65452</name>
</gene>
<protein>
    <submittedName>
        <fullName evidence="1">Uncharacterized protein</fullName>
    </submittedName>
</protein>
<accession>X1JZK1</accession>
<evidence type="ECO:0000313" key="1">
    <source>
        <dbReference type="EMBL" id="GAH86860.1"/>
    </source>
</evidence>
<comment type="caution">
    <text evidence="1">The sequence shown here is derived from an EMBL/GenBank/DDBJ whole genome shotgun (WGS) entry which is preliminary data.</text>
</comment>
<sequence length="41" mass="4465">WYDVAGIGSLQLQIYGGTSAVSQTTAILIQQVRPNSTARYH</sequence>
<name>X1JZK1_9ZZZZ</name>
<feature type="non-terminal residue" evidence="1">
    <location>
        <position position="1"/>
    </location>
</feature>
<proteinExistence type="predicted"/>